<keyword evidence="1 3" id="KW-0378">Hydrolase</keyword>
<dbReference type="Pfam" id="PF00150">
    <property type="entry name" value="Cellulase"/>
    <property type="match status" value="1"/>
</dbReference>
<dbReference type="AlphaFoldDB" id="A0A3N7JMN9"/>
<reference evidence="5 6" key="2">
    <citation type="submission" date="2018-12" db="EMBL/GenBank/DDBJ databases">
        <title>Rhizobacter gummiphilus sp. nov., a rubber-degrading bacterium isolated from the soil of a botanical garden in Japan.</title>
        <authorList>
            <person name="Shunsuke S.S."/>
        </authorList>
    </citation>
    <scope>NUCLEOTIDE SEQUENCE [LARGE SCALE GENOMIC DNA]</scope>
    <source>
        <strain evidence="5 6">S-16</strain>
    </source>
</reference>
<evidence type="ECO:0000256" key="3">
    <source>
        <dbReference type="RuleBase" id="RU361153"/>
    </source>
</evidence>
<proteinExistence type="inferred from homology"/>
<dbReference type="InterPro" id="IPR001547">
    <property type="entry name" value="Glyco_hydro_5"/>
</dbReference>
<dbReference type="InterPro" id="IPR017853">
    <property type="entry name" value="GH"/>
</dbReference>
<dbReference type="SUPFAM" id="SSF51445">
    <property type="entry name" value="(Trans)glycosidases"/>
    <property type="match status" value="1"/>
</dbReference>
<organism evidence="5 6">
    <name type="scientific">Piscinibacter terrae</name>
    <dbReference type="NCBI Taxonomy" id="2496871"/>
    <lineage>
        <taxon>Bacteria</taxon>
        <taxon>Pseudomonadati</taxon>
        <taxon>Pseudomonadota</taxon>
        <taxon>Betaproteobacteria</taxon>
        <taxon>Burkholderiales</taxon>
        <taxon>Sphaerotilaceae</taxon>
        <taxon>Piscinibacter</taxon>
    </lineage>
</organism>
<name>A0A3N7JMN9_9BURK</name>
<evidence type="ECO:0000313" key="5">
    <source>
        <dbReference type="EMBL" id="RQP22509.1"/>
    </source>
</evidence>
<dbReference type="GO" id="GO:0000272">
    <property type="term" value="P:polysaccharide catabolic process"/>
    <property type="evidence" value="ECO:0007669"/>
    <property type="project" value="InterPro"/>
</dbReference>
<dbReference type="EMBL" id="QUSW01000007">
    <property type="protein sequence ID" value="RQP22509.1"/>
    <property type="molecule type" value="Genomic_DNA"/>
</dbReference>
<evidence type="ECO:0000256" key="2">
    <source>
        <dbReference type="ARBA" id="ARBA00023295"/>
    </source>
</evidence>
<gene>
    <name evidence="5" type="ORF">DZC73_23075</name>
</gene>
<feature type="domain" description="Glycoside hydrolase family 5" evidence="4">
    <location>
        <begin position="100"/>
        <end position="437"/>
    </location>
</feature>
<evidence type="ECO:0000313" key="6">
    <source>
        <dbReference type="Proteomes" id="UP000267464"/>
    </source>
</evidence>
<accession>A0A3N7JMN9</accession>
<comment type="similarity">
    <text evidence="3">Belongs to the glycosyl hydrolase 5 (cellulase A) family.</text>
</comment>
<dbReference type="GO" id="GO:0004553">
    <property type="term" value="F:hydrolase activity, hydrolyzing O-glycosyl compounds"/>
    <property type="evidence" value="ECO:0007669"/>
    <property type="project" value="InterPro"/>
</dbReference>
<dbReference type="Proteomes" id="UP000267464">
    <property type="component" value="Unassembled WGS sequence"/>
</dbReference>
<sequence length="470" mass="52663">MPRAIFARLSSLKKQLADRGVRAWRLGTERRTSMHATFDTLRFRVGAIGATVIAAALLAACGGGGEQGTDGATAQAQSVAQGLPAPVRLSINGAKIFGPDGQPIRLRGVNVQGVDDKALDDIVGKFHMNLIRLRISFTPENRDETGTRASGFKSTYEDAIRSWVDAARARKVWMVLEMRANDNVANSRDLYDTTKTGACDAPTDAAHCPNYGYYLKAWQYLARTYQNTDYVAGYGLLAEPSTDKTGDPDPVGLLVNFQKALMAEITRIDDHTPFFIGPAFNYDTMEYRPATYPRIGLYPNRIVYEVNFLMPKEWVQDGSWSVTCDTPPCATPHYPYSDPKDGYLSLLDGKSDAVPWERTFNINRVSEANYKKTLSKGFINWYLKWPLDFRAKYNVPFYVDQFGASSKAAGQIAYEKDLIDFFEANDLHWSRWSYNAYNDDSDTSFLRTLLAKPSGNDTVIQFYTDLGKTW</sequence>
<keyword evidence="6" id="KW-1185">Reference proteome</keyword>
<comment type="caution">
    <text evidence="5">The sequence shown here is derived from an EMBL/GenBank/DDBJ whole genome shotgun (WGS) entry which is preliminary data.</text>
</comment>
<evidence type="ECO:0000259" key="4">
    <source>
        <dbReference type="Pfam" id="PF00150"/>
    </source>
</evidence>
<dbReference type="Gene3D" id="3.20.20.80">
    <property type="entry name" value="Glycosidases"/>
    <property type="match status" value="1"/>
</dbReference>
<protein>
    <recommendedName>
        <fullName evidence="4">Glycoside hydrolase family 5 domain-containing protein</fullName>
    </recommendedName>
</protein>
<reference evidence="5 6" key="1">
    <citation type="submission" date="2018-08" db="EMBL/GenBank/DDBJ databases">
        <authorList>
            <person name="Khan S.A."/>
            <person name="Jeon C.O."/>
            <person name="Chun B.H."/>
            <person name="Jeong S.E."/>
        </authorList>
    </citation>
    <scope>NUCLEOTIDE SEQUENCE [LARGE SCALE GENOMIC DNA]</scope>
    <source>
        <strain evidence="5 6">S-16</strain>
    </source>
</reference>
<keyword evidence="2 3" id="KW-0326">Glycosidase</keyword>
<evidence type="ECO:0000256" key="1">
    <source>
        <dbReference type="ARBA" id="ARBA00022801"/>
    </source>
</evidence>